<feature type="transmembrane region" description="Helical" evidence="9">
    <location>
        <begin position="213"/>
        <end position="232"/>
    </location>
</feature>
<feature type="transmembrane region" description="Helical" evidence="9">
    <location>
        <begin position="323"/>
        <end position="341"/>
    </location>
</feature>
<comment type="similarity">
    <text evidence="2">Belongs to the major facilitator superfamily. TCR/Tet family.</text>
</comment>
<dbReference type="PANTHER" id="PTHR23501">
    <property type="entry name" value="MAJOR FACILITATOR SUPERFAMILY"/>
    <property type="match status" value="1"/>
</dbReference>
<dbReference type="PROSITE" id="PS50850">
    <property type="entry name" value="MFS"/>
    <property type="match status" value="1"/>
</dbReference>
<keyword evidence="6 9" id="KW-1133">Transmembrane helix</keyword>
<keyword evidence="3" id="KW-0813">Transport</keyword>
<evidence type="ECO:0000256" key="9">
    <source>
        <dbReference type="SAM" id="Phobius"/>
    </source>
</evidence>
<dbReference type="InterPro" id="IPR036259">
    <property type="entry name" value="MFS_trans_sf"/>
</dbReference>
<feature type="transmembrane region" description="Helical" evidence="9">
    <location>
        <begin position="26"/>
        <end position="52"/>
    </location>
</feature>
<feature type="compositionally biased region" description="Gly residues" evidence="8">
    <location>
        <begin position="555"/>
        <end position="569"/>
    </location>
</feature>
<evidence type="ECO:0000256" key="4">
    <source>
        <dbReference type="ARBA" id="ARBA00022475"/>
    </source>
</evidence>
<keyword evidence="12" id="KW-1185">Reference proteome</keyword>
<feature type="transmembrane region" description="Helical" evidence="9">
    <location>
        <begin position="94"/>
        <end position="113"/>
    </location>
</feature>
<feature type="transmembrane region" description="Helical" evidence="9">
    <location>
        <begin position="244"/>
        <end position="262"/>
    </location>
</feature>
<protein>
    <submittedName>
        <fullName evidence="11">MFS transporter</fullName>
    </submittedName>
</protein>
<reference evidence="11" key="1">
    <citation type="submission" date="2021-01" db="EMBL/GenBank/DDBJ databases">
        <title>Whole genome shotgun sequence of Actinocatenispora rupis NBRC 107355.</title>
        <authorList>
            <person name="Komaki H."/>
            <person name="Tamura T."/>
        </authorList>
    </citation>
    <scope>NUCLEOTIDE SEQUENCE</scope>
    <source>
        <strain evidence="11">NBRC 107355</strain>
    </source>
</reference>
<dbReference type="EMBL" id="BOMB01000030">
    <property type="protein sequence ID" value="GID14256.1"/>
    <property type="molecule type" value="Genomic_DNA"/>
</dbReference>
<dbReference type="Gene3D" id="1.20.1250.20">
    <property type="entry name" value="MFS general substrate transporter like domains"/>
    <property type="match status" value="1"/>
</dbReference>
<evidence type="ECO:0000256" key="1">
    <source>
        <dbReference type="ARBA" id="ARBA00004651"/>
    </source>
</evidence>
<feature type="transmembrane region" description="Helical" evidence="9">
    <location>
        <begin position="488"/>
        <end position="509"/>
    </location>
</feature>
<evidence type="ECO:0000256" key="8">
    <source>
        <dbReference type="SAM" id="MobiDB-lite"/>
    </source>
</evidence>
<feature type="transmembrane region" description="Helical" evidence="9">
    <location>
        <begin position="119"/>
        <end position="140"/>
    </location>
</feature>
<evidence type="ECO:0000256" key="3">
    <source>
        <dbReference type="ARBA" id="ARBA00022448"/>
    </source>
</evidence>
<evidence type="ECO:0000313" key="11">
    <source>
        <dbReference type="EMBL" id="GID14256.1"/>
    </source>
</evidence>
<dbReference type="Proteomes" id="UP000612808">
    <property type="component" value="Unassembled WGS sequence"/>
</dbReference>
<feature type="transmembrane region" description="Helical" evidence="9">
    <location>
        <begin position="152"/>
        <end position="173"/>
    </location>
</feature>
<proteinExistence type="inferred from homology"/>
<evidence type="ECO:0000259" key="10">
    <source>
        <dbReference type="PROSITE" id="PS50850"/>
    </source>
</evidence>
<dbReference type="GO" id="GO:0005886">
    <property type="term" value="C:plasma membrane"/>
    <property type="evidence" value="ECO:0007669"/>
    <property type="project" value="UniProtKB-SubCell"/>
</dbReference>
<feature type="transmembrane region" description="Helical" evidence="9">
    <location>
        <begin position="282"/>
        <end position="303"/>
    </location>
</feature>
<comment type="subcellular location">
    <subcellularLocation>
        <location evidence="1">Cell membrane</location>
        <topology evidence="1">Multi-pass membrane protein</topology>
    </subcellularLocation>
</comment>
<evidence type="ECO:0000256" key="6">
    <source>
        <dbReference type="ARBA" id="ARBA00022989"/>
    </source>
</evidence>
<feature type="region of interest" description="Disordered" evidence="8">
    <location>
        <begin position="555"/>
        <end position="601"/>
    </location>
</feature>
<evidence type="ECO:0000256" key="7">
    <source>
        <dbReference type="ARBA" id="ARBA00023136"/>
    </source>
</evidence>
<feature type="transmembrane region" description="Helical" evidence="9">
    <location>
        <begin position="348"/>
        <end position="368"/>
    </location>
</feature>
<feature type="compositionally biased region" description="Gly residues" evidence="8">
    <location>
        <begin position="577"/>
        <end position="596"/>
    </location>
</feature>
<comment type="caution">
    <text evidence="11">The sequence shown here is derived from an EMBL/GenBank/DDBJ whole genome shotgun (WGS) entry which is preliminary data.</text>
</comment>
<dbReference type="InterPro" id="IPR020846">
    <property type="entry name" value="MFS_dom"/>
</dbReference>
<dbReference type="CDD" id="cd17502">
    <property type="entry name" value="MFS_Azr1_MDR_like"/>
    <property type="match status" value="1"/>
</dbReference>
<dbReference type="InterPro" id="IPR011701">
    <property type="entry name" value="MFS"/>
</dbReference>
<keyword evidence="7 9" id="KW-0472">Membrane</keyword>
<gene>
    <name evidence="11" type="ORF">Aru02nite_51450</name>
</gene>
<dbReference type="Pfam" id="PF07690">
    <property type="entry name" value="MFS_1"/>
    <property type="match status" value="1"/>
</dbReference>
<sequence>MTATASDASVGAEAAGQRPRYTHKQILEVLAALLMALLTSMISTSVVSTALPTIVGELGGQDKLSWIASATLLTMTASTPLWGKMSDIFGRKLLFQLSLVIFVVSCAAAGFSQNMTEMIVARAFQGIGAGGLSALTQVILGDIVEPRERGRYSGYLGAAFGVSTVAGPLLGGFLVDGPGWRYCFFVSIPLAVVAFAMIQKILKLPKVKRNTRVDWLGATFLTGGSALLVGVLSFGGKEFAWNSAWTYALGAVALLCFVGAVFAERHARDPILPPRLFRNRTFVLTGTASLLVGVAMFGGIIYLPQYLQIVQGMSPTASGLMTLPMVLAMFLFSITIGRVITRTGRWKVFPVVGMLVVALGMFLLSRLHVDSSHLAIGAYVAVLGAGLGMTMQTLILAAQNAVQRTDMAATTSGVSYFRSLGGAIGVAAFGAILTNRLTGENTRLARAAHLPATGGTGLDPSSLGSPEAIHKLPDIVQTVVLQGFTNSLHTVFLTAVPVAVAGWLAVLFLKELPLRSSQSAPAPVAAASAAGVSGGAVGGASASGGAGVAGAVGGPGSAGPSGDSGGSGSAGTSWDSGTGGAGSVGVAGSPGAGESTGEGMAPAATVATGGLSRDDALVSGLLLSLVAQRIDHLDGDASPLVPALASLVPDDGGSEGERARLAVERVIRPSALALMRRAHAADGGVA</sequence>
<dbReference type="GO" id="GO:0022857">
    <property type="term" value="F:transmembrane transporter activity"/>
    <property type="evidence" value="ECO:0007669"/>
    <property type="project" value="InterPro"/>
</dbReference>
<organism evidence="11 12">
    <name type="scientific">Actinocatenispora rupis</name>
    <dbReference type="NCBI Taxonomy" id="519421"/>
    <lineage>
        <taxon>Bacteria</taxon>
        <taxon>Bacillati</taxon>
        <taxon>Actinomycetota</taxon>
        <taxon>Actinomycetes</taxon>
        <taxon>Micromonosporales</taxon>
        <taxon>Micromonosporaceae</taxon>
        <taxon>Actinocatenispora</taxon>
    </lineage>
</organism>
<dbReference type="SUPFAM" id="SSF103473">
    <property type="entry name" value="MFS general substrate transporter"/>
    <property type="match status" value="1"/>
</dbReference>
<dbReference type="FunFam" id="1.20.1720.10:FF:000004">
    <property type="entry name" value="EmrB/QacA family drug resistance transporter"/>
    <property type="match status" value="1"/>
</dbReference>
<dbReference type="PRINTS" id="PR01036">
    <property type="entry name" value="TCRTETB"/>
</dbReference>
<evidence type="ECO:0000256" key="5">
    <source>
        <dbReference type="ARBA" id="ARBA00022692"/>
    </source>
</evidence>
<feature type="transmembrane region" description="Helical" evidence="9">
    <location>
        <begin position="374"/>
        <end position="396"/>
    </location>
</feature>
<evidence type="ECO:0000313" key="12">
    <source>
        <dbReference type="Proteomes" id="UP000612808"/>
    </source>
</evidence>
<keyword evidence="4" id="KW-1003">Cell membrane</keyword>
<keyword evidence="5 9" id="KW-0812">Transmembrane</keyword>
<feature type="domain" description="Major facilitator superfamily (MFS) profile" evidence="10">
    <location>
        <begin position="29"/>
        <end position="514"/>
    </location>
</feature>
<dbReference type="AlphaFoldDB" id="A0A8J3NCQ4"/>
<name>A0A8J3NCQ4_9ACTN</name>
<dbReference type="Gene3D" id="1.20.1720.10">
    <property type="entry name" value="Multidrug resistance protein D"/>
    <property type="match status" value="1"/>
</dbReference>
<dbReference type="RefSeq" id="WP_203662054.1">
    <property type="nucleotide sequence ID" value="NZ_BAAAZM010000001.1"/>
</dbReference>
<evidence type="ECO:0000256" key="2">
    <source>
        <dbReference type="ARBA" id="ARBA00007520"/>
    </source>
</evidence>
<feature type="transmembrane region" description="Helical" evidence="9">
    <location>
        <begin position="64"/>
        <end position="82"/>
    </location>
</feature>
<accession>A0A8J3NCQ4</accession>
<dbReference type="PANTHER" id="PTHR23501:SF197">
    <property type="entry name" value="COMD"/>
    <property type="match status" value="1"/>
</dbReference>
<feature type="transmembrane region" description="Helical" evidence="9">
    <location>
        <begin position="416"/>
        <end position="434"/>
    </location>
</feature>
<feature type="transmembrane region" description="Helical" evidence="9">
    <location>
        <begin position="179"/>
        <end position="201"/>
    </location>
</feature>